<dbReference type="AlphaFoldDB" id="A0A812ATD2"/>
<dbReference type="OrthoDB" id="70250at2759"/>
<reference evidence="2" key="1">
    <citation type="submission" date="2021-01" db="EMBL/GenBank/DDBJ databases">
        <authorList>
            <person name="Li R."/>
            <person name="Bekaert M."/>
        </authorList>
    </citation>
    <scope>NUCLEOTIDE SEQUENCE</scope>
    <source>
        <strain evidence="2">Farmed</strain>
    </source>
</reference>
<feature type="transmembrane region" description="Helical" evidence="1">
    <location>
        <begin position="421"/>
        <end position="439"/>
    </location>
</feature>
<keyword evidence="1" id="KW-0472">Membrane</keyword>
<evidence type="ECO:0000313" key="3">
    <source>
        <dbReference type="Proteomes" id="UP000597762"/>
    </source>
</evidence>
<keyword evidence="1" id="KW-1133">Transmembrane helix</keyword>
<evidence type="ECO:0000256" key="1">
    <source>
        <dbReference type="SAM" id="Phobius"/>
    </source>
</evidence>
<feature type="transmembrane region" description="Helical" evidence="1">
    <location>
        <begin position="344"/>
        <end position="364"/>
    </location>
</feature>
<dbReference type="GO" id="GO:0005783">
    <property type="term" value="C:endoplasmic reticulum"/>
    <property type="evidence" value="ECO:0007669"/>
    <property type="project" value="TreeGrafter"/>
</dbReference>
<keyword evidence="3" id="KW-1185">Reference proteome</keyword>
<comment type="caution">
    <text evidence="2">The sequence shown here is derived from an EMBL/GenBank/DDBJ whole genome shotgun (WGS) entry which is preliminary data.</text>
</comment>
<dbReference type="InterPro" id="IPR007720">
    <property type="entry name" value="PigQ/GPI1"/>
</dbReference>
<dbReference type="GO" id="GO:0006506">
    <property type="term" value="P:GPI anchor biosynthetic process"/>
    <property type="evidence" value="ECO:0007669"/>
    <property type="project" value="InterPro"/>
</dbReference>
<feature type="transmembrane region" description="Helical" evidence="1">
    <location>
        <begin position="188"/>
        <end position="209"/>
    </location>
</feature>
<dbReference type="Pfam" id="PF05024">
    <property type="entry name" value="Gpi1"/>
    <property type="match status" value="1"/>
</dbReference>
<proteinExistence type="predicted"/>
<gene>
    <name evidence="2" type="ORF">SPHA_6526</name>
</gene>
<dbReference type="Proteomes" id="UP000597762">
    <property type="component" value="Unassembled WGS sequence"/>
</dbReference>
<evidence type="ECO:0000313" key="2">
    <source>
        <dbReference type="EMBL" id="CAE1160621.1"/>
    </source>
</evidence>
<organism evidence="2 3">
    <name type="scientific">Acanthosepion pharaonis</name>
    <name type="common">Pharaoh cuttlefish</name>
    <name type="synonym">Sepia pharaonis</name>
    <dbReference type="NCBI Taxonomy" id="158019"/>
    <lineage>
        <taxon>Eukaryota</taxon>
        <taxon>Metazoa</taxon>
        <taxon>Spiralia</taxon>
        <taxon>Lophotrochozoa</taxon>
        <taxon>Mollusca</taxon>
        <taxon>Cephalopoda</taxon>
        <taxon>Coleoidea</taxon>
        <taxon>Decapodiformes</taxon>
        <taxon>Sepiida</taxon>
        <taxon>Sepiina</taxon>
        <taxon>Sepiidae</taxon>
        <taxon>Acanthosepion</taxon>
    </lineage>
</organism>
<feature type="transmembrane region" description="Helical" evidence="1">
    <location>
        <begin position="376"/>
        <end position="400"/>
    </location>
</feature>
<keyword evidence="1" id="KW-0812">Transmembrane</keyword>
<sequence>MPHRLSYSNSGYLVGWVWPEEHLICLTGVILLDDYDDEDGLCQHCCEVNQKKELQDTIPRIIGSWTVNKDERIDRTLFCTKKEWLELELLHPHSLTARVYTDLTKDDYSCSTCILFDPDDLQKSYYIQELAHSESDSPQLTSELPCPVIKIVQMVHKHSSLLTHWENDHSMTGYFIPSSCLDTSVLDWIATLFILPLQILCFLLPTWLFHVSNEHMKKILSAPAFMRVLQAKHFQIRPHLQGKTKSPLKKLSYFNLGCRQMADSILGVGCLFLVSNLASSEEIASLILSKTQSTVTSLSGILNWIMGAPAGLKLNYQLNLFLGSFFKYNIYVWTTYLSVVLEPILSLFLTCCLMSGILGFTLQLSLLQDIISLLTLHIYCFYVFASRLYYFQVYALSSLWRLFRGKKWNMLRQRVDTASYDIDRLFIGTLFFTIFLFLLPTTMVYYTLFTALQLIILALQSCLSTLREFVNSVPVYSLLQWIIRAKTVAGHVIFRVHSSEESPNCTLGLAMQVSHFSIRQVINQCAAKCTENDIRKKPSIWSGIVPKVIKGHLIWKSNKKNMI</sequence>
<protein>
    <submittedName>
        <fullName evidence="2">PIGQ</fullName>
    </submittedName>
</protein>
<dbReference type="GO" id="GO:0016020">
    <property type="term" value="C:membrane"/>
    <property type="evidence" value="ECO:0007669"/>
    <property type="project" value="InterPro"/>
</dbReference>
<dbReference type="PANTHER" id="PTHR21329">
    <property type="entry name" value="PHOSPHATIDYLINOSITOL N-ACETYLGLUCOSAMINYLTRANSFERASE SUBUNIT Q-RELATED"/>
    <property type="match status" value="1"/>
</dbReference>
<dbReference type="PANTHER" id="PTHR21329:SF3">
    <property type="entry name" value="PHOSPHATIDYLINOSITOL N-ACETYLGLUCOSAMINYLTRANSFERASE SUBUNIT Q"/>
    <property type="match status" value="1"/>
</dbReference>
<dbReference type="EMBL" id="CAHIKZ030000213">
    <property type="protein sequence ID" value="CAE1160621.1"/>
    <property type="molecule type" value="Genomic_DNA"/>
</dbReference>
<name>A0A812ATD2_ACAPH</name>
<accession>A0A812ATD2</accession>